<comment type="caution">
    <text evidence="2">The sequence shown here is derived from an EMBL/GenBank/DDBJ whole genome shotgun (WGS) entry which is preliminary data.</text>
</comment>
<evidence type="ECO:0000313" key="2">
    <source>
        <dbReference type="EMBL" id="ROL43830.1"/>
    </source>
</evidence>
<accession>A0A3N0YD98</accession>
<dbReference type="AlphaFoldDB" id="A0A3N0YD98"/>
<dbReference type="Proteomes" id="UP000281406">
    <property type="component" value="Unassembled WGS sequence"/>
</dbReference>
<sequence length="226" mass="24910">MSRGSAVNAVLTESVSYTDQKLFFTALGASAVNLSVLTMACSSHYGNAIEEFCLAKFKLDMEVLDQRQWCSWEDTVELKPLRSSATVEKSDSGCLGCRIGASKPNNMGAAILVCAAVRRVLSVRFTAGEFISFCIVVIYDKRVRLTAKARKHSLNLAGIAECSKSLMWDRTLRSTEIKIPYAGPYRSKDCMRTGSSCDHLESERETKGEQRKQSDCFSDGKGNTET</sequence>
<dbReference type="InterPro" id="IPR038126">
    <property type="entry name" value="RAMP_sf"/>
</dbReference>
<name>A0A3N0YD98_ANAGA</name>
<keyword evidence="3" id="KW-1185">Reference proteome</keyword>
<evidence type="ECO:0000313" key="3">
    <source>
        <dbReference type="Proteomes" id="UP000281406"/>
    </source>
</evidence>
<evidence type="ECO:0000256" key="1">
    <source>
        <dbReference type="SAM" id="MobiDB-lite"/>
    </source>
</evidence>
<feature type="compositionally biased region" description="Basic and acidic residues" evidence="1">
    <location>
        <begin position="201"/>
        <end position="214"/>
    </location>
</feature>
<proteinExistence type="predicted"/>
<gene>
    <name evidence="2" type="ORF">DPX16_11862</name>
</gene>
<reference evidence="2 3" key="1">
    <citation type="submission" date="2018-10" db="EMBL/GenBank/DDBJ databases">
        <title>Genome assembly for a Yunnan-Guizhou Plateau 3E fish, Anabarilius grahami (Regan), and its evolutionary and genetic applications.</title>
        <authorList>
            <person name="Jiang W."/>
        </authorList>
    </citation>
    <scope>NUCLEOTIDE SEQUENCE [LARGE SCALE GENOMIC DNA]</scope>
    <source>
        <strain evidence="2">AG-KIZ</strain>
        <tissue evidence="2">Muscle</tissue>
    </source>
</reference>
<organism evidence="2 3">
    <name type="scientific">Anabarilius grahami</name>
    <name type="common">Kanglang fish</name>
    <name type="synonym">Barilius grahami</name>
    <dbReference type="NCBI Taxonomy" id="495550"/>
    <lineage>
        <taxon>Eukaryota</taxon>
        <taxon>Metazoa</taxon>
        <taxon>Chordata</taxon>
        <taxon>Craniata</taxon>
        <taxon>Vertebrata</taxon>
        <taxon>Euteleostomi</taxon>
        <taxon>Actinopterygii</taxon>
        <taxon>Neopterygii</taxon>
        <taxon>Teleostei</taxon>
        <taxon>Ostariophysi</taxon>
        <taxon>Cypriniformes</taxon>
        <taxon>Xenocyprididae</taxon>
        <taxon>Xenocypridinae</taxon>
        <taxon>Xenocypridinae incertae sedis</taxon>
        <taxon>Anabarilius</taxon>
    </lineage>
</organism>
<dbReference type="EMBL" id="RJVU01047120">
    <property type="protein sequence ID" value="ROL43830.1"/>
    <property type="molecule type" value="Genomic_DNA"/>
</dbReference>
<protein>
    <submittedName>
        <fullName evidence="2">Uncharacterized protein</fullName>
    </submittedName>
</protein>
<dbReference type="OrthoDB" id="10007519at2759"/>
<dbReference type="Gene3D" id="1.10.150.510">
    <property type="entry name" value="Receptor activity modifying family"/>
    <property type="match status" value="1"/>
</dbReference>
<feature type="region of interest" description="Disordered" evidence="1">
    <location>
        <begin position="201"/>
        <end position="226"/>
    </location>
</feature>